<reference evidence="2" key="1">
    <citation type="journal article" date="2020" name="Stud. Mycol.">
        <title>101 Dothideomycetes genomes: a test case for predicting lifestyles and emergence of pathogens.</title>
        <authorList>
            <person name="Haridas S."/>
            <person name="Albert R."/>
            <person name="Binder M."/>
            <person name="Bloem J."/>
            <person name="Labutti K."/>
            <person name="Salamov A."/>
            <person name="Andreopoulos B."/>
            <person name="Baker S."/>
            <person name="Barry K."/>
            <person name="Bills G."/>
            <person name="Bluhm B."/>
            <person name="Cannon C."/>
            <person name="Castanera R."/>
            <person name="Culley D."/>
            <person name="Daum C."/>
            <person name="Ezra D."/>
            <person name="Gonzalez J."/>
            <person name="Henrissat B."/>
            <person name="Kuo A."/>
            <person name="Liang C."/>
            <person name="Lipzen A."/>
            <person name="Lutzoni F."/>
            <person name="Magnuson J."/>
            <person name="Mondo S."/>
            <person name="Nolan M."/>
            <person name="Ohm R."/>
            <person name="Pangilinan J."/>
            <person name="Park H.-J."/>
            <person name="Ramirez L."/>
            <person name="Alfaro M."/>
            <person name="Sun H."/>
            <person name="Tritt A."/>
            <person name="Yoshinaga Y."/>
            <person name="Zwiers L.-H."/>
            <person name="Turgeon B."/>
            <person name="Goodwin S."/>
            <person name="Spatafora J."/>
            <person name="Crous P."/>
            <person name="Grigoriev I."/>
        </authorList>
    </citation>
    <scope>NUCLEOTIDE SEQUENCE</scope>
    <source>
        <strain evidence="2">CBS 473.64</strain>
    </source>
</reference>
<accession>A0A6A6RWX7</accession>
<proteinExistence type="predicted"/>
<evidence type="ECO:0000313" key="3">
    <source>
        <dbReference type="Proteomes" id="UP000799753"/>
    </source>
</evidence>
<keyword evidence="3" id="KW-1185">Reference proteome</keyword>
<keyword evidence="1" id="KW-1133">Transmembrane helix</keyword>
<dbReference type="EMBL" id="MU006787">
    <property type="protein sequence ID" value="KAF2639261.1"/>
    <property type="molecule type" value="Genomic_DNA"/>
</dbReference>
<evidence type="ECO:0000256" key="1">
    <source>
        <dbReference type="SAM" id="Phobius"/>
    </source>
</evidence>
<keyword evidence="1" id="KW-0812">Transmembrane</keyword>
<organism evidence="2 3">
    <name type="scientific">Massarina eburnea CBS 473.64</name>
    <dbReference type="NCBI Taxonomy" id="1395130"/>
    <lineage>
        <taxon>Eukaryota</taxon>
        <taxon>Fungi</taxon>
        <taxon>Dikarya</taxon>
        <taxon>Ascomycota</taxon>
        <taxon>Pezizomycotina</taxon>
        <taxon>Dothideomycetes</taxon>
        <taxon>Pleosporomycetidae</taxon>
        <taxon>Pleosporales</taxon>
        <taxon>Massarineae</taxon>
        <taxon>Massarinaceae</taxon>
        <taxon>Massarina</taxon>
    </lineage>
</organism>
<sequence length="327" mass="37182">MLIVFINPACPPKISAFNWQCKAGIDTAPIFTRGPPPKMHPVIYLATEVILTVLVIGFSTPYSVIQPIGFVLMTICVFRCIPNWMPYMTRTPWTALVGDYSVTYLYHCLDLALLSRWSFKHGAPISGLLRPNLSPANSPKDYQSHDKDSIRERLVFGIRVTSTFRFVGTQYEVRNTPSVLAIERRDLARRTFGVILISYCLLDFINANNDMAIASQFLTSEKISILIRLHEVTAEELRIRLFTLGGRYWTQLRPGGHIPHLCTSSCQRGHLRTFRMPPSLYGLPVEAYILRRFWELTHGNSPLLLTIQLMCFPAYPVVRSLLKTSGF</sequence>
<protein>
    <recommendedName>
        <fullName evidence="4">Wax synthase domain-containing protein</fullName>
    </recommendedName>
</protein>
<evidence type="ECO:0000313" key="2">
    <source>
        <dbReference type="EMBL" id="KAF2639261.1"/>
    </source>
</evidence>
<name>A0A6A6RWX7_9PLEO</name>
<evidence type="ECO:0008006" key="4">
    <source>
        <dbReference type="Google" id="ProtNLM"/>
    </source>
</evidence>
<keyword evidence="1" id="KW-0472">Membrane</keyword>
<dbReference type="AlphaFoldDB" id="A0A6A6RWX7"/>
<gene>
    <name evidence="2" type="ORF">P280DRAFT_57220</name>
</gene>
<dbReference type="OrthoDB" id="1077582at2759"/>
<dbReference type="Proteomes" id="UP000799753">
    <property type="component" value="Unassembled WGS sequence"/>
</dbReference>
<feature type="transmembrane region" description="Helical" evidence="1">
    <location>
        <begin position="42"/>
        <end position="58"/>
    </location>
</feature>